<feature type="region of interest" description="Disordered" evidence="3">
    <location>
        <begin position="58"/>
        <end position="155"/>
    </location>
</feature>
<evidence type="ECO:0000256" key="3">
    <source>
        <dbReference type="SAM" id="MobiDB-lite"/>
    </source>
</evidence>
<dbReference type="GO" id="GO:0097320">
    <property type="term" value="P:plasma membrane tubulation"/>
    <property type="evidence" value="ECO:0007669"/>
    <property type="project" value="TreeGrafter"/>
</dbReference>
<reference evidence="5" key="2">
    <citation type="journal article" date="2018" name="Environ. Sci. Technol.">
        <title>The Toxicogenome of Hyalella azteca: A Model for Sediment Ecotoxicology and Evolutionary Toxicology.</title>
        <authorList>
            <person name="Poynton H.C."/>
            <person name="Hasenbein S."/>
            <person name="Benoit J.B."/>
            <person name="Sepulveda M.S."/>
            <person name="Poelchau M.F."/>
            <person name="Hughes D.S.T."/>
            <person name="Murali S.C."/>
            <person name="Chen S."/>
            <person name="Glastad K.M."/>
            <person name="Goodisman M.A.D."/>
            <person name="Werren J.H."/>
            <person name="Vineis J.H."/>
            <person name="Bowen J.L."/>
            <person name="Friedrich M."/>
            <person name="Jones J."/>
            <person name="Robertson H.M."/>
            <person name="Feyereisen R."/>
            <person name="Mechler-Hickson A."/>
            <person name="Mathers N."/>
            <person name="Lee C.E."/>
            <person name="Colbourne J.K."/>
            <person name="Biales A."/>
            <person name="Johnston J.S."/>
            <person name="Wellborn G.A."/>
            <person name="Rosendale A.J."/>
            <person name="Cridge A.G."/>
            <person name="Munoz-Torres M.C."/>
            <person name="Bain P.A."/>
            <person name="Manny A.R."/>
            <person name="Major K.M."/>
            <person name="Lambert F.N."/>
            <person name="Vulpe C.D."/>
            <person name="Tuck P."/>
            <person name="Blalock B.J."/>
            <person name="Lin Y.Y."/>
            <person name="Smith M.E."/>
            <person name="Ochoa-Acuna H."/>
            <person name="Chen M.M."/>
            <person name="Childers C.P."/>
            <person name="Qu J."/>
            <person name="Dugan S."/>
            <person name="Lee S.L."/>
            <person name="Chao H."/>
            <person name="Dinh H."/>
            <person name="Han Y."/>
            <person name="Doddapaneni H."/>
            <person name="Worley K.C."/>
            <person name="Muzny D.M."/>
            <person name="Gibbs R.A."/>
            <person name="Richards S."/>
        </authorList>
    </citation>
    <scope>NUCLEOTIDE SEQUENCE</scope>
    <source>
        <strain evidence="5">HAZT.00-mixed</strain>
        <tissue evidence="5">Whole organism</tissue>
    </source>
</reference>
<organism evidence="5">
    <name type="scientific">Hyalella azteca</name>
    <name type="common">Amphipod</name>
    <dbReference type="NCBI Taxonomy" id="294128"/>
    <lineage>
        <taxon>Eukaryota</taxon>
        <taxon>Metazoa</taxon>
        <taxon>Ecdysozoa</taxon>
        <taxon>Arthropoda</taxon>
        <taxon>Crustacea</taxon>
        <taxon>Multicrustacea</taxon>
        <taxon>Malacostraca</taxon>
        <taxon>Eumalacostraca</taxon>
        <taxon>Peracarida</taxon>
        <taxon>Amphipoda</taxon>
        <taxon>Senticaudata</taxon>
        <taxon>Talitrida</taxon>
        <taxon>Talitroidea</taxon>
        <taxon>Hyalellidae</taxon>
        <taxon>Hyalella</taxon>
    </lineage>
</organism>
<dbReference type="GO" id="GO:0006897">
    <property type="term" value="P:endocytosis"/>
    <property type="evidence" value="ECO:0007669"/>
    <property type="project" value="TreeGrafter"/>
</dbReference>
<feature type="compositionally biased region" description="Acidic residues" evidence="3">
    <location>
        <begin position="110"/>
        <end position="122"/>
    </location>
</feature>
<dbReference type="PANTHER" id="PTHR45827:SF1">
    <property type="entry name" value="SORTING NEXIN"/>
    <property type="match status" value="1"/>
</dbReference>
<dbReference type="Gene3D" id="2.30.30.40">
    <property type="entry name" value="SH3 Domains"/>
    <property type="match status" value="1"/>
</dbReference>
<sequence>MSVRVLYDFEAQPGTGEMSLREGEILTVTRQNVGDGWWEGTNALGEAGLFPAAYTEEVSSAPPSMPPPSLPPEYKAASASSWDAWESNTPANTAPPQPHNTAFKGQQVYDWDDDWDDDDDSEGGGAAGGGEANHAHGGSLAHRGHAGTHAPLTDAASMAGVTLRYCLPQ</sequence>
<dbReference type="PRINTS" id="PR00452">
    <property type="entry name" value="SH3DOMAIN"/>
</dbReference>
<reference evidence="5" key="1">
    <citation type="submission" date="2014-08" db="EMBL/GenBank/DDBJ databases">
        <authorList>
            <person name="Murali S."/>
            <person name="Richards S."/>
            <person name="Bandaranaike D."/>
            <person name="Bellair M."/>
            <person name="Blankenburg K."/>
            <person name="Chao H."/>
            <person name="Dinh H."/>
            <person name="Doddapaneni H."/>
            <person name="Dugan-Rocha S."/>
            <person name="Elkadiri S."/>
            <person name="Gnanaolivu R."/>
            <person name="Hughes D."/>
            <person name="Lee S."/>
            <person name="Li M."/>
            <person name="Ming W."/>
            <person name="Munidasa M."/>
            <person name="Muniz J."/>
            <person name="Nguyen L."/>
            <person name="Osuji N."/>
            <person name="Pu L.-L."/>
            <person name="Puazo M."/>
            <person name="Skinner E."/>
            <person name="Qu C."/>
            <person name="Quiroz J."/>
            <person name="Raj R."/>
            <person name="Weissenberger G."/>
            <person name="Xin Y."/>
            <person name="Zou X."/>
            <person name="Han Y."/>
            <person name="Worley K."/>
            <person name="Muzny D."/>
            <person name="Gibbs R."/>
        </authorList>
    </citation>
    <scope>NUCLEOTIDE SEQUENCE</scope>
    <source>
        <strain evidence="5">HAZT.00-mixed</strain>
        <tissue evidence="5">Whole organism</tissue>
    </source>
</reference>
<dbReference type="CDD" id="cd11763">
    <property type="entry name" value="SH3_SNX9_like"/>
    <property type="match status" value="1"/>
</dbReference>
<evidence type="ECO:0000256" key="1">
    <source>
        <dbReference type="ARBA" id="ARBA00022443"/>
    </source>
</evidence>
<comment type="caution">
    <text evidence="5">The sequence shown here is derived from an EMBL/GenBank/DDBJ whole genome shotgun (WGS) entry which is preliminary data.</text>
</comment>
<reference evidence="5" key="3">
    <citation type="submission" date="2019-06" db="EMBL/GenBank/DDBJ databases">
        <authorList>
            <person name="Poynton C."/>
            <person name="Hasenbein S."/>
            <person name="Benoit J.B."/>
            <person name="Sepulveda M.S."/>
            <person name="Poelchau M.F."/>
            <person name="Murali S.C."/>
            <person name="Chen S."/>
            <person name="Glastad K.M."/>
            <person name="Werren J.H."/>
            <person name="Vineis J.H."/>
            <person name="Bowen J.L."/>
            <person name="Friedrich M."/>
            <person name="Jones J."/>
            <person name="Robertson H.M."/>
            <person name="Feyereisen R."/>
            <person name="Mechler-Hickson A."/>
            <person name="Mathers N."/>
            <person name="Lee C.E."/>
            <person name="Colbourne J.K."/>
            <person name="Biales A."/>
            <person name="Johnston J.S."/>
            <person name="Wellborn G.A."/>
            <person name="Rosendale A.J."/>
            <person name="Cridge A.G."/>
            <person name="Munoz-Torres M.C."/>
            <person name="Bain P.A."/>
            <person name="Manny A.R."/>
            <person name="Major K.M."/>
            <person name="Lambert F.N."/>
            <person name="Vulpe C.D."/>
            <person name="Tuck P."/>
            <person name="Blalock B.J."/>
            <person name="Lin Y.-Y."/>
            <person name="Smith M.E."/>
            <person name="Ochoa-Acuna H."/>
            <person name="Chen M.-J.M."/>
            <person name="Childers C.P."/>
            <person name="Qu J."/>
            <person name="Dugan S."/>
            <person name="Lee S.L."/>
            <person name="Chao H."/>
            <person name="Dinh H."/>
            <person name="Han Y."/>
            <person name="Doddapaneni H."/>
            <person name="Worley K.C."/>
            <person name="Muzny D.M."/>
            <person name="Gibbs R.A."/>
            <person name="Richards S."/>
        </authorList>
    </citation>
    <scope>NUCLEOTIDE SEQUENCE</scope>
    <source>
        <strain evidence="5">HAZT.00-mixed</strain>
        <tissue evidence="5">Whole organism</tissue>
    </source>
</reference>
<dbReference type="GO" id="GO:0031410">
    <property type="term" value="C:cytoplasmic vesicle"/>
    <property type="evidence" value="ECO:0007669"/>
    <property type="project" value="TreeGrafter"/>
</dbReference>
<dbReference type="InterPro" id="IPR001452">
    <property type="entry name" value="SH3_domain"/>
</dbReference>
<dbReference type="EMBL" id="JQDR03016847">
    <property type="protein sequence ID" value="KAA0184638.1"/>
    <property type="molecule type" value="Genomic_DNA"/>
</dbReference>
<dbReference type="PANTHER" id="PTHR45827">
    <property type="entry name" value="SORTING NEXIN"/>
    <property type="match status" value="1"/>
</dbReference>
<gene>
    <name evidence="5" type="ORF">HAZT_HAZT009036</name>
</gene>
<dbReference type="SMART" id="SM00326">
    <property type="entry name" value="SH3"/>
    <property type="match status" value="1"/>
</dbReference>
<dbReference type="GO" id="GO:0016197">
    <property type="term" value="P:endosomal transport"/>
    <property type="evidence" value="ECO:0007669"/>
    <property type="project" value="TreeGrafter"/>
</dbReference>
<evidence type="ECO:0000313" key="5">
    <source>
        <dbReference type="EMBL" id="KAA0184638.1"/>
    </source>
</evidence>
<dbReference type="PROSITE" id="PS50002">
    <property type="entry name" value="SH3"/>
    <property type="match status" value="1"/>
</dbReference>
<dbReference type="InterPro" id="IPR036028">
    <property type="entry name" value="SH3-like_dom_sf"/>
</dbReference>
<accession>A0A6A0GQK5</accession>
<proteinExistence type="predicted"/>
<dbReference type="SUPFAM" id="SSF50044">
    <property type="entry name" value="SH3-domain"/>
    <property type="match status" value="1"/>
</dbReference>
<dbReference type="GO" id="GO:0005886">
    <property type="term" value="C:plasma membrane"/>
    <property type="evidence" value="ECO:0007669"/>
    <property type="project" value="TreeGrafter"/>
</dbReference>
<dbReference type="Pfam" id="PF14604">
    <property type="entry name" value="SH3_9"/>
    <property type="match status" value="1"/>
</dbReference>
<dbReference type="GO" id="GO:0035091">
    <property type="term" value="F:phosphatidylinositol binding"/>
    <property type="evidence" value="ECO:0007669"/>
    <property type="project" value="TreeGrafter"/>
</dbReference>
<dbReference type="Proteomes" id="UP000711488">
    <property type="component" value="Unassembled WGS sequence"/>
</dbReference>
<feature type="domain" description="SH3" evidence="4">
    <location>
        <begin position="1"/>
        <end position="60"/>
    </location>
</feature>
<protein>
    <recommendedName>
        <fullName evidence="4">SH3 domain-containing protein</fullName>
    </recommendedName>
</protein>
<evidence type="ECO:0000256" key="2">
    <source>
        <dbReference type="PROSITE-ProRule" id="PRU00192"/>
    </source>
</evidence>
<keyword evidence="1 2" id="KW-0728">SH3 domain</keyword>
<feature type="compositionally biased region" description="Low complexity" evidence="3">
    <location>
        <begin position="76"/>
        <end position="87"/>
    </location>
</feature>
<name>A0A6A0GQK5_HYAAZ</name>
<dbReference type="AlphaFoldDB" id="A0A6A0GQK5"/>
<evidence type="ECO:0000259" key="4">
    <source>
        <dbReference type="PROSITE" id="PS50002"/>
    </source>
</evidence>